<evidence type="ECO:0000313" key="3">
    <source>
        <dbReference type="Proteomes" id="UP001152484"/>
    </source>
</evidence>
<accession>A0A9P1E8T6</accession>
<reference evidence="2" key="1">
    <citation type="submission" date="2022-07" db="EMBL/GenBank/DDBJ databases">
        <authorList>
            <person name="Macas J."/>
            <person name="Novak P."/>
            <person name="Neumann P."/>
        </authorList>
    </citation>
    <scope>NUCLEOTIDE SEQUENCE</scope>
</reference>
<feature type="region of interest" description="Disordered" evidence="1">
    <location>
        <begin position="96"/>
        <end position="115"/>
    </location>
</feature>
<gene>
    <name evidence="2" type="ORF">CEURO_LOCUS9799</name>
</gene>
<evidence type="ECO:0000256" key="1">
    <source>
        <dbReference type="SAM" id="MobiDB-lite"/>
    </source>
</evidence>
<sequence>MRYPNYFSTLCAPYKSLSIFTIFLPSFQKYLNLTLSPLLTLTFTPKFGAPSTQLQCTTPLICFLPSSSLMDLMGDDIFDFSDELLLDGLTWRDHGDKVDDEGDGGDRGNTPFGEEEDEGLNVEVLKDLRWSFFLICWYFFVQTPHGKGLSICHFGFRLPLSSLMKSGCCGWFTVVQEELISVQGSRLFCDCPDRRTIAGEAKVVVSYDLVCSFQQQGIQWKILSINTKEWLLEGMARN</sequence>
<name>A0A9P1E8T6_CUSEU</name>
<dbReference type="AlphaFoldDB" id="A0A9P1E8T6"/>
<evidence type="ECO:0000313" key="2">
    <source>
        <dbReference type="EMBL" id="CAH9086816.1"/>
    </source>
</evidence>
<dbReference type="EMBL" id="CAMAPE010000019">
    <property type="protein sequence ID" value="CAH9086816.1"/>
    <property type="molecule type" value="Genomic_DNA"/>
</dbReference>
<comment type="caution">
    <text evidence="2">The sequence shown here is derived from an EMBL/GenBank/DDBJ whole genome shotgun (WGS) entry which is preliminary data.</text>
</comment>
<proteinExistence type="predicted"/>
<dbReference type="Proteomes" id="UP001152484">
    <property type="component" value="Unassembled WGS sequence"/>
</dbReference>
<organism evidence="2 3">
    <name type="scientific">Cuscuta europaea</name>
    <name type="common">European dodder</name>
    <dbReference type="NCBI Taxonomy" id="41803"/>
    <lineage>
        <taxon>Eukaryota</taxon>
        <taxon>Viridiplantae</taxon>
        <taxon>Streptophyta</taxon>
        <taxon>Embryophyta</taxon>
        <taxon>Tracheophyta</taxon>
        <taxon>Spermatophyta</taxon>
        <taxon>Magnoliopsida</taxon>
        <taxon>eudicotyledons</taxon>
        <taxon>Gunneridae</taxon>
        <taxon>Pentapetalae</taxon>
        <taxon>asterids</taxon>
        <taxon>lamiids</taxon>
        <taxon>Solanales</taxon>
        <taxon>Convolvulaceae</taxon>
        <taxon>Cuscuteae</taxon>
        <taxon>Cuscuta</taxon>
        <taxon>Cuscuta subgen. Cuscuta</taxon>
    </lineage>
</organism>
<keyword evidence="3" id="KW-1185">Reference proteome</keyword>
<protein>
    <submittedName>
        <fullName evidence="2">Uncharacterized protein</fullName>
    </submittedName>
</protein>